<feature type="domain" description="EamA" evidence="7">
    <location>
        <begin position="168"/>
        <end position="302"/>
    </location>
</feature>
<dbReference type="EMBL" id="WFLM01000001">
    <property type="protein sequence ID" value="KAB8040605.1"/>
    <property type="molecule type" value="Genomic_DNA"/>
</dbReference>
<feature type="transmembrane region" description="Helical" evidence="6">
    <location>
        <begin position="107"/>
        <end position="126"/>
    </location>
</feature>
<dbReference type="PANTHER" id="PTHR32322:SF18">
    <property type="entry name" value="S-ADENOSYLMETHIONINE_S-ADENOSYLHOMOCYSTEINE TRANSPORTER"/>
    <property type="match status" value="1"/>
</dbReference>
<dbReference type="InterPro" id="IPR000620">
    <property type="entry name" value="EamA_dom"/>
</dbReference>
<reference evidence="8 9" key="1">
    <citation type="submission" date="2019-10" db="EMBL/GenBank/DDBJ databases">
        <title>New species of Slilvanegrellaceae.</title>
        <authorList>
            <person name="Pitt A."/>
            <person name="Hahn M.W."/>
        </authorList>
    </citation>
    <scope>NUCLEOTIDE SEQUENCE [LARGE SCALE GENOMIC DNA]</scope>
    <source>
        <strain evidence="8 9">SP-Ram-0.45-NSY-1</strain>
    </source>
</reference>
<feature type="transmembrane region" description="Helical" evidence="6">
    <location>
        <begin position="287"/>
        <end position="306"/>
    </location>
</feature>
<proteinExistence type="predicted"/>
<evidence type="ECO:0000256" key="3">
    <source>
        <dbReference type="ARBA" id="ARBA00022692"/>
    </source>
</evidence>
<sequence>MQKKNNYLIGVTEMTIANSFVGVNIILNKYLIEKAPLMLLLELRYIFGVLILLAVSLLMKSKFQFYLTEEKFSKKDWFIYLLMALSGGVFFNFIYMCGMDKTTATSVGIIGSSIPTIIVLFSFFFLKQPLKQIHVFCIFLVVLGVLILNLSKPTHNNSINFDSSKVWLGNFIVFLAMIPEALFTIFAKMIKIKVSPVISGLFINLFNGLFCLPFAIYSLNEVNIFALDSNIWLFSFFVGLFSGALFYVFYNRGISKIDSNTAALMTGVIPISSAILAIVFLNEPIQIYTFMGMICVLLSIYLGVRFGDNSKILFQRIRQK</sequence>
<evidence type="ECO:0000256" key="1">
    <source>
        <dbReference type="ARBA" id="ARBA00004651"/>
    </source>
</evidence>
<accession>A0A6N6VVG2</accession>
<dbReference type="AlphaFoldDB" id="A0A6N6VVG2"/>
<feature type="transmembrane region" description="Helical" evidence="6">
    <location>
        <begin position="39"/>
        <end position="58"/>
    </location>
</feature>
<comment type="caution">
    <text evidence="8">The sequence shown here is derived from an EMBL/GenBank/DDBJ whole genome shotgun (WGS) entry which is preliminary data.</text>
</comment>
<feature type="transmembrane region" description="Helical" evidence="6">
    <location>
        <begin position="7"/>
        <end position="27"/>
    </location>
</feature>
<keyword evidence="9" id="KW-1185">Reference proteome</keyword>
<evidence type="ECO:0000256" key="5">
    <source>
        <dbReference type="ARBA" id="ARBA00023136"/>
    </source>
</evidence>
<dbReference type="Gene3D" id="1.10.3730.20">
    <property type="match status" value="1"/>
</dbReference>
<keyword evidence="2" id="KW-1003">Cell membrane</keyword>
<dbReference type="GO" id="GO:0005886">
    <property type="term" value="C:plasma membrane"/>
    <property type="evidence" value="ECO:0007669"/>
    <property type="project" value="UniProtKB-SubCell"/>
</dbReference>
<feature type="transmembrane region" description="Helical" evidence="6">
    <location>
        <begin position="262"/>
        <end position="281"/>
    </location>
</feature>
<evidence type="ECO:0000256" key="4">
    <source>
        <dbReference type="ARBA" id="ARBA00022989"/>
    </source>
</evidence>
<feature type="transmembrane region" description="Helical" evidence="6">
    <location>
        <begin position="133"/>
        <end position="151"/>
    </location>
</feature>
<dbReference type="Pfam" id="PF00892">
    <property type="entry name" value="EamA"/>
    <property type="match status" value="2"/>
</dbReference>
<dbReference type="Proteomes" id="UP000437748">
    <property type="component" value="Unassembled WGS sequence"/>
</dbReference>
<dbReference type="PANTHER" id="PTHR32322">
    <property type="entry name" value="INNER MEMBRANE TRANSPORTER"/>
    <property type="match status" value="1"/>
</dbReference>
<feature type="transmembrane region" description="Helical" evidence="6">
    <location>
        <begin position="197"/>
        <end position="219"/>
    </location>
</feature>
<dbReference type="InterPro" id="IPR050638">
    <property type="entry name" value="AA-Vitamin_Transporters"/>
</dbReference>
<dbReference type="RefSeq" id="WP_161998036.1">
    <property type="nucleotide sequence ID" value="NZ_WFLM01000001.1"/>
</dbReference>
<evidence type="ECO:0000256" key="2">
    <source>
        <dbReference type="ARBA" id="ARBA00022475"/>
    </source>
</evidence>
<keyword evidence="3 6" id="KW-0812">Transmembrane</keyword>
<feature type="domain" description="EamA" evidence="7">
    <location>
        <begin position="14"/>
        <end position="149"/>
    </location>
</feature>
<evidence type="ECO:0000313" key="8">
    <source>
        <dbReference type="EMBL" id="KAB8040605.1"/>
    </source>
</evidence>
<name>A0A6N6VVG2_9BACT</name>
<evidence type="ECO:0000259" key="7">
    <source>
        <dbReference type="Pfam" id="PF00892"/>
    </source>
</evidence>
<dbReference type="OrthoDB" id="5291325at2"/>
<evidence type="ECO:0000256" key="6">
    <source>
        <dbReference type="SAM" id="Phobius"/>
    </source>
</evidence>
<dbReference type="InterPro" id="IPR037185">
    <property type="entry name" value="EmrE-like"/>
</dbReference>
<protein>
    <submittedName>
        <fullName evidence="8">EamA family transporter</fullName>
    </submittedName>
</protein>
<dbReference type="SUPFAM" id="SSF103481">
    <property type="entry name" value="Multidrug resistance efflux transporter EmrE"/>
    <property type="match status" value="2"/>
</dbReference>
<keyword evidence="4 6" id="KW-1133">Transmembrane helix</keyword>
<organism evidence="8 9">
    <name type="scientific">Silvanigrella paludirubra</name>
    <dbReference type="NCBI Taxonomy" id="2499159"/>
    <lineage>
        <taxon>Bacteria</taxon>
        <taxon>Pseudomonadati</taxon>
        <taxon>Bdellovibrionota</taxon>
        <taxon>Oligoflexia</taxon>
        <taxon>Silvanigrellales</taxon>
        <taxon>Silvanigrellaceae</taxon>
        <taxon>Silvanigrella</taxon>
    </lineage>
</organism>
<comment type="subcellular location">
    <subcellularLocation>
        <location evidence="1">Cell membrane</location>
        <topology evidence="1">Multi-pass membrane protein</topology>
    </subcellularLocation>
</comment>
<keyword evidence="5 6" id="KW-0472">Membrane</keyword>
<evidence type="ECO:0000313" key="9">
    <source>
        <dbReference type="Proteomes" id="UP000437748"/>
    </source>
</evidence>
<feature type="transmembrane region" description="Helical" evidence="6">
    <location>
        <begin position="171"/>
        <end position="190"/>
    </location>
</feature>
<feature type="transmembrane region" description="Helical" evidence="6">
    <location>
        <begin position="78"/>
        <end position="95"/>
    </location>
</feature>
<feature type="transmembrane region" description="Helical" evidence="6">
    <location>
        <begin position="231"/>
        <end position="250"/>
    </location>
</feature>
<gene>
    <name evidence="8" type="ORF">GCL60_01405</name>
</gene>